<dbReference type="GO" id="GO:0006508">
    <property type="term" value="P:proteolysis"/>
    <property type="evidence" value="ECO:0007669"/>
    <property type="project" value="UniProtKB-KW"/>
</dbReference>
<dbReference type="InterPro" id="IPR001478">
    <property type="entry name" value="PDZ"/>
</dbReference>
<organism evidence="5 6">
    <name type="scientific">Novipirellula aureliae</name>
    <dbReference type="NCBI Taxonomy" id="2527966"/>
    <lineage>
        <taxon>Bacteria</taxon>
        <taxon>Pseudomonadati</taxon>
        <taxon>Planctomycetota</taxon>
        <taxon>Planctomycetia</taxon>
        <taxon>Pirellulales</taxon>
        <taxon>Pirellulaceae</taxon>
        <taxon>Novipirellula</taxon>
    </lineage>
</organism>
<evidence type="ECO:0000259" key="4">
    <source>
        <dbReference type="PROSITE" id="PS50106"/>
    </source>
</evidence>
<dbReference type="PANTHER" id="PTHR42837">
    <property type="entry name" value="REGULATOR OF SIGMA-E PROTEASE RSEP"/>
    <property type="match status" value="1"/>
</dbReference>
<keyword evidence="3" id="KW-0732">Signal</keyword>
<accession>A0A5C6E939</accession>
<dbReference type="InterPro" id="IPR036034">
    <property type="entry name" value="PDZ_sf"/>
</dbReference>
<protein>
    <submittedName>
        <fullName evidence="5">Putative periplasmic serine endoprotease DegP-like</fullName>
        <ecNumber evidence="5">3.4.21.107</ecNumber>
    </submittedName>
</protein>
<dbReference type="SMART" id="SM00228">
    <property type="entry name" value="PDZ"/>
    <property type="match status" value="2"/>
</dbReference>
<evidence type="ECO:0000313" key="6">
    <source>
        <dbReference type="Proteomes" id="UP000315471"/>
    </source>
</evidence>
<evidence type="ECO:0000256" key="2">
    <source>
        <dbReference type="SAM" id="MobiDB-lite"/>
    </source>
</evidence>
<dbReference type="SUPFAM" id="SSF50156">
    <property type="entry name" value="PDZ domain-like"/>
    <property type="match status" value="2"/>
</dbReference>
<dbReference type="InterPro" id="IPR041489">
    <property type="entry name" value="PDZ_6"/>
</dbReference>
<feature type="region of interest" description="Disordered" evidence="2">
    <location>
        <begin position="30"/>
        <end position="57"/>
    </location>
</feature>
<dbReference type="Gene3D" id="2.30.42.10">
    <property type="match status" value="2"/>
</dbReference>
<dbReference type="AlphaFoldDB" id="A0A5C6E939"/>
<dbReference type="OrthoDB" id="291337at2"/>
<feature type="domain" description="PDZ" evidence="4">
    <location>
        <begin position="135"/>
        <end position="200"/>
    </location>
</feature>
<evidence type="ECO:0000313" key="5">
    <source>
        <dbReference type="EMBL" id="TWU44407.1"/>
    </source>
</evidence>
<proteinExistence type="predicted"/>
<dbReference type="PROSITE" id="PS50106">
    <property type="entry name" value="PDZ"/>
    <property type="match status" value="2"/>
</dbReference>
<feature type="domain" description="PDZ" evidence="4">
    <location>
        <begin position="41"/>
        <end position="104"/>
    </location>
</feature>
<feature type="compositionally biased region" description="Polar residues" evidence="2">
    <location>
        <begin position="30"/>
        <end position="50"/>
    </location>
</feature>
<dbReference type="GO" id="GO:0004222">
    <property type="term" value="F:metalloendopeptidase activity"/>
    <property type="evidence" value="ECO:0007669"/>
    <property type="project" value="InterPro"/>
</dbReference>
<name>A0A5C6E939_9BACT</name>
<reference evidence="5 6" key="1">
    <citation type="submission" date="2019-02" db="EMBL/GenBank/DDBJ databases">
        <title>Deep-cultivation of Planctomycetes and their phenomic and genomic characterization uncovers novel biology.</title>
        <authorList>
            <person name="Wiegand S."/>
            <person name="Jogler M."/>
            <person name="Boedeker C."/>
            <person name="Pinto D."/>
            <person name="Vollmers J."/>
            <person name="Rivas-Marin E."/>
            <person name="Kohn T."/>
            <person name="Peeters S.H."/>
            <person name="Heuer A."/>
            <person name="Rast P."/>
            <person name="Oberbeckmann S."/>
            <person name="Bunk B."/>
            <person name="Jeske O."/>
            <person name="Meyerdierks A."/>
            <person name="Storesund J.E."/>
            <person name="Kallscheuer N."/>
            <person name="Luecker S."/>
            <person name="Lage O.M."/>
            <person name="Pohl T."/>
            <person name="Merkel B.J."/>
            <person name="Hornburger P."/>
            <person name="Mueller R.-W."/>
            <person name="Bruemmer F."/>
            <person name="Labrenz M."/>
            <person name="Spormann A.M."/>
            <person name="Op Den Camp H."/>
            <person name="Overmann J."/>
            <person name="Amann R."/>
            <person name="Jetten M.S.M."/>
            <person name="Mascher T."/>
            <person name="Medema M.H."/>
            <person name="Devos D.P."/>
            <person name="Kaster A.-K."/>
            <person name="Ovreas L."/>
            <person name="Rohde M."/>
            <person name="Galperin M.Y."/>
            <person name="Jogler C."/>
        </authorList>
    </citation>
    <scope>NUCLEOTIDE SEQUENCE [LARGE SCALE GENOMIC DNA]</scope>
    <source>
        <strain evidence="5 6">Q31b</strain>
    </source>
</reference>
<gene>
    <name evidence="5" type="primary">degP1_1</name>
    <name evidence="5" type="ORF">Q31b_19430</name>
</gene>
<sequence precursor="true">MTRLRLHSMGSVFALAGALTFAIIANGQENAGTPSTKTSPPVLGNETTSGAHADHDSPQLGVMVGSCPGKGVCVLDTIAGGPAERAGIRPGDYILAINDQEVRSPQDLKQKIDNLERFDTIDVSLWRQGKYVSKDVPLASQSKELPPILRGWLGVMLSDSEDDQNGVVIQQVHPNSPAAQAGLQSGDEVKKINGEAVASIDAFVDKVSDFEPGTKVTFSIIRNDKEQNITAVLGEISNAPMSWFRRSMRMPMGGPDFNVPPFPPLPGVGVMDDVIDELREQIRTLRKDVEQLKRTTEPSTDKSRKDAKDATQTATPAADSVSYIDIPAPTFLAQYDASRGFPPNISNDWTGSRYQNRNADREYRYRTPYRRTYRYPYNPYRYYPYRYYNYGGWPYYYGGGYPYGFRGGVQIGPNFGVYW</sequence>
<dbReference type="CDD" id="cd06779">
    <property type="entry name" value="cpPDZ_Deg_HtrA-like"/>
    <property type="match status" value="1"/>
</dbReference>
<feature type="signal peptide" evidence="3">
    <location>
        <begin position="1"/>
        <end position="27"/>
    </location>
</feature>
<dbReference type="Proteomes" id="UP000315471">
    <property type="component" value="Unassembled WGS sequence"/>
</dbReference>
<dbReference type="GO" id="GO:0016020">
    <property type="term" value="C:membrane"/>
    <property type="evidence" value="ECO:0007669"/>
    <property type="project" value="InterPro"/>
</dbReference>
<feature type="compositionally biased region" description="Basic and acidic residues" evidence="2">
    <location>
        <begin position="289"/>
        <end position="309"/>
    </location>
</feature>
<dbReference type="EC" id="3.4.21.107" evidence="5"/>
<dbReference type="EMBL" id="SJPY01000002">
    <property type="protein sequence ID" value="TWU44407.1"/>
    <property type="molecule type" value="Genomic_DNA"/>
</dbReference>
<comment type="caution">
    <text evidence="5">The sequence shown here is derived from an EMBL/GenBank/DDBJ whole genome shotgun (WGS) entry which is preliminary data.</text>
</comment>
<dbReference type="Pfam" id="PF17820">
    <property type="entry name" value="PDZ_6"/>
    <property type="match status" value="1"/>
</dbReference>
<evidence type="ECO:0000256" key="1">
    <source>
        <dbReference type="ARBA" id="ARBA00001947"/>
    </source>
</evidence>
<dbReference type="RefSeq" id="WP_146599363.1">
    <property type="nucleotide sequence ID" value="NZ_SJPY01000002.1"/>
</dbReference>
<dbReference type="PANTHER" id="PTHR42837:SF2">
    <property type="entry name" value="MEMBRANE METALLOPROTEASE ARASP2, CHLOROPLASTIC-RELATED"/>
    <property type="match status" value="1"/>
</dbReference>
<dbReference type="Pfam" id="PF13180">
    <property type="entry name" value="PDZ_2"/>
    <property type="match status" value="1"/>
</dbReference>
<keyword evidence="5" id="KW-0378">Hydrolase</keyword>
<keyword evidence="5" id="KW-0645">Protease</keyword>
<comment type="cofactor">
    <cofactor evidence="1">
        <name>Zn(2+)</name>
        <dbReference type="ChEBI" id="CHEBI:29105"/>
    </cofactor>
</comment>
<feature type="chain" id="PRO_5022952537" evidence="3">
    <location>
        <begin position="28"/>
        <end position="419"/>
    </location>
</feature>
<feature type="region of interest" description="Disordered" evidence="2">
    <location>
        <begin position="289"/>
        <end position="316"/>
    </location>
</feature>
<keyword evidence="6" id="KW-1185">Reference proteome</keyword>
<evidence type="ECO:0000256" key="3">
    <source>
        <dbReference type="SAM" id="SignalP"/>
    </source>
</evidence>
<dbReference type="InterPro" id="IPR004387">
    <property type="entry name" value="Pept_M50_Zn"/>
</dbReference>